<feature type="non-terminal residue" evidence="1">
    <location>
        <position position="128"/>
    </location>
</feature>
<dbReference type="GO" id="GO:0016151">
    <property type="term" value="F:nickel cation binding"/>
    <property type="evidence" value="ECO:0007669"/>
    <property type="project" value="InterPro"/>
</dbReference>
<name>A0A2M8KE87_9BACT</name>
<dbReference type="Proteomes" id="UP000231450">
    <property type="component" value="Unassembled WGS sequence"/>
</dbReference>
<dbReference type="GO" id="GO:0004784">
    <property type="term" value="F:superoxide dismutase activity"/>
    <property type="evidence" value="ECO:0007669"/>
    <property type="project" value="InterPro"/>
</dbReference>
<sequence length="128" mass="14898">MKRILILIDYIFAPKLVYAHCDIPCGIYDPHEAQMAAHTVLRMTRMINELNIDSGKSVESKNVMHQISRLTKVKEDHAEIVKQQIRVIWGDYFKPEHLEKYQDLPDLVFKIMKMASKARQEINEDACG</sequence>
<evidence type="ECO:0000313" key="2">
    <source>
        <dbReference type="Proteomes" id="UP000231450"/>
    </source>
</evidence>
<dbReference type="Pfam" id="PF09055">
    <property type="entry name" value="Sod_Ni"/>
    <property type="match status" value="1"/>
</dbReference>
<protein>
    <submittedName>
        <fullName evidence="1">Superoxide dismutase, Ni</fullName>
    </submittedName>
</protein>
<comment type="caution">
    <text evidence="1">The sequence shown here is derived from an EMBL/GenBank/DDBJ whole genome shotgun (WGS) entry which is preliminary data.</text>
</comment>
<dbReference type="SUPFAM" id="SSF109770">
    <property type="entry name" value="Nickel-containing superoxide dismutase, NiSOD"/>
    <property type="match status" value="1"/>
</dbReference>
<dbReference type="EMBL" id="PFDW01000041">
    <property type="protein sequence ID" value="PJE58237.1"/>
    <property type="molecule type" value="Genomic_DNA"/>
</dbReference>
<gene>
    <name evidence="1" type="primary">sodN</name>
    <name evidence="1" type="ORF">COU81_01750</name>
</gene>
<dbReference type="Gene3D" id="1.20.120.400">
    <property type="entry name" value="Nickel-containing superoxide dismutase"/>
    <property type="match status" value="1"/>
</dbReference>
<organism evidence="1 2">
    <name type="scientific">Candidatus Portnoybacteria bacterium CG10_big_fil_rev_8_21_14_0_10_36_7</name>
    <dbReference type="NCBI Taxonomy" id="1974812"/>
    <lineage>
        <taxon>Bacteria</taxon>
        <taxon>Candidatus Portnoyibacteriota</taxon>
    </lineage>
</organism>
<dbReference type="InterPro" id="IPR014123">
    <property type="entry name" value="Superoxide_dismutase_Ni-type"/>
</dbReference>
<dbReference type="NCBIfam" id="TIGR02753">
    <property type="entry name" value="sodN"/>
    <property type="match status" value="1"/>
</dbReference>
<dbReference type="InterPro" id="IPR036502">
    <property type="entry name" value="NiSOD_sf"/>
</dbReference>
<evidence type="ECO:0000313" key="1">
    <source>
        <dbReference type="EMBL" id="PJE58237.1"/>
    </source>
</evidence>
<accession>A0A2M8KE87</accession>
<proteinExistence type="predicted"/>
<dbReference type="AlphaFoldDB" id="A0A2M8KE87"/>
<reference evidence="2" key="1">
    <citation type="submission" date="2017-09" db="EMBL/GenBank/DDBJ databases">
        <title>Depth-based differentiation of microbial function through sediment-hosted aquifers and enrichment of novel symbionts in the deep terrestrial subsurface.</title>
        <authorList>
            <person name="Probst A.J."/>
            <person name="Ladd B."/>
            <person name="Jarett J.K."/>
            <person name="Geller-Mcgrath D.E."/>
            <person name="Sieber C.M.K."/>
            <person name="Emerson J.B."/>
            <person name="Anantharaman K."/>
            <person name="Thomas B.C."/>
            <person name="Malmstrom R."/>
            <person name="Stieglmeier M."/>
            <person name="Klingl A."/>
            <person name="Woyke T."/>
            <person name="Ryan C.M."/>
            <person name="Banfield J.F."/>
        </authorList>
    </citation>
    <scope>NUCLEOTIDE SEQUENCE [LARGE SCALE GENOMIC DNA]</scope>
</reference>